<dbReference type="OrthoDB" id="7055207at2"/>
<name>A0A5J6FI87_9ACTN</name>
<dbReference type="Gene3D" id="3.40.47.10">
    <property type="match status" value="2"/>
</dbReference>
<dbReference type="KEGG" id="snk:CP967_30595"/>
<feature type="domain" description="Beta-ketoacyl-[acyl-carrier-protein] synthase III C-terminal" evidence="3">
    <location>
        <begin position="299"/>
        <end position="345"/>
    </location>
</feature>
<dbReference type="EMBL" id="CP023702">
    <property type="protein sequence ID" value="QEU75751.1"/>
    <property type="molecule type" value="Genomic_DNA"/>
</dbReference>
<evidence type="ECO:0000313" key="4">
    <source>
        <dbReference type="EMBL" id="QEU75751.1"/>
    </source>
</evidence>
<accession>A0A5J6FI87</accession>
<keyword evidence="5" id="KW-1185">Reference proteome</keyword>
<dbReference type="Proteomes" id="UP000326178">
    <property type="component" value="Chromosome"/>
</dbReference>
<dbReference type="Pfam" id="PF08541">
    <property type="entry name" value="ACP_syn_III_C"/>
    <property type="match status" value="1"/>
</dbReference>
<dbReference type="CDD" id="cd00827">
    <property type="entry name" value="init_cond_enzymes"/>
    <property type="match status" value="1"/>
</dbReference>
<dbReference type="AlphaFoldDB" id="A0A5J6FI87"/>
<dbReference type="GO" id="GO:0016747">
    <property type="term" value="F:acyltransferase activity, transferring groups other than amino-acyl groups"/>
    <property type="evidence" value="ECO:0007669"/>
    <property type="project" value="UniProtKB-ARBA"/>
</dbReference>
<reference evidence="4 5" key="1">
    <citation type="submission" date="2017-09" db="EMBL/GenBank/DDBJ databases">
        <authorList>
            <person name="Lee N."/>
            <person name="Cho B.-K."/>
        </authorList>
    </citation>
    <scope>NUCLEOTIDE SEQUENCE [LARGE SCALE GENOMIC DNA]</scope>
    <source>
        <strain evidence="4 5">ATCC 12769</strain>
    </source>
</reference>
<proteinExistence type="predicted"/>
<gene>
    <name evidence="4" type="ORF">CP967_30595</name>
</gene>
<keyword evidence="1" id="KW-0808">Transferase</keyword>
<evidence type="ECO:0000259" key="3">
    <source>
        <dbReference type="Pfam" id="PF08541"/>
    </source>
</evidence>
<dbReference type="SUPFAM" id="SSF53901">
    <property type="entry name" value="Thiolase-like"/>
    <property type="match status" value="1"/>
</dbReference>
<dbReference type="InterPro" id="IPR016039">
    <property type="entry name" value="Thiolase-like"/>
</dbReference>
<evidence type="ECO:0000256" key="1">
    <source>
        <dbReference type="ARBA" id="ARBA00022679"/>
    </source>
</evidence>
<dbReference type="InterPro" id="IPR013747">
    <property type="entry name" value="ACP_syn_III_C"/>
</dbReference>
<sequence>MKPVGSIGISSAALWLPEGRSRAATAVSEGRLRIRDARALGHEALPVAVHAAAPEMAVSAARDALALAGTGAGRLDALCHAWMYYQGHDLWSPPHYIAHEVGARRALPFGIQQVCNGGAVAIELMAAYLARPDASGGPSRRGMVTTADRFVEPGFDRWTSDYGVAYGDGSTAVLLHSPAGPGDPLVLRSAATIAAPELERMHRGADPFAATPRERREKVDMRTTKRAYLHDQRDLDFAAINERSIRAVISTALRDAGVRPDDSRLQYALLPRFGTKLLGENWVPVISACVQVKIENFGQGTGHLGAGDAIANMAELMEGALLAPGEMALIFSAGAGFTWSCLVVEGAGGPPAS</sequence>
<dbReference type="PANTHER" id="PTHR34069:SF2">
    <property type="entry name" value="BETA-KETOACYL-[ACYL-CARRIER-PROTEIN] SYNTHASE III"/>
    <property type="match status" value="1"/>
</dbReference>
<dbReference type="GO" id="GO:0044550">
    <property type="term" value="P:secondary metabolite biosynthetic process"/>
    <property type="evidence" value="ECO:0007669"/>
    <property type="project" value="TreeGrafter"/>
</dbReference>
<evidence type="ECO:0000256" key="2">
    <source>
        <dbReference type="ARBA" id="ARBA00023315"/>
    </source>
</evidence>
<dbReference type="PANTHER" id="PTHR34069">
    <property type="entry name" value="3-OXOACYL-[ACYL-CARRIER-PROTEIN] SYNTHASE 3"/>
    <property type="match status" value="1"/>
</dbReference>
<keyword evidence="2" id="KW-0012">Acyltransferase</keyword>
<protein>
    <submittedName>
        <fullName evidence="4">3-oxoacyl-ACP synthase</fullName>
    </submittedName>
</protein>
<organism evidence="4 5">
    <name type="scientific">Streptomyces nitrosporeus</name>
    <dbReference type="NCBI Taxonomy" id="28894"/>
    <lineage>
        <taxon>Bacteria</taxon>
        <taxon>Bacillati</taxon>
        <taxon>Actinomycetota</taxon>
        <taxon>Actinomycetes</taxon>
        <taxon>Kitasatosporales</taxon>
        <taxon>Streptomycetaceae</taxon>
        <taxon>Streptomyces</taxon>
    </lineage>
</organism>
<evidence type="ECO:0000313" key="5">
    <source>
        <dbReference type="Proteomes" id="UP000326178"/>
    </source>
</evidence>